<reference evidence="1 2" key="1">
    <citation type="submission" date="2024-05" db="EMBL/GenBank/DDBJ databases">
        <title>A draft genome resource for the thread blight pathogen Marasmius tenuissimus strain MS-2.</title>
        <authorList>
            <person name="Yulfo-Soto G.E."/>
            <person name="Baruah I.K."/>
            <person name="Amoako-Attah I."/>
            <person name="Bukari Y."/>
            <person name="Meinhardt L.W."/>
            <person name="Bailey B.A."/>
            <person name="Cohen S.P."/>
        </authorList>
    </citation>
    <scope>NUCLEOTIDE SEQUENCE [LARGE SCALE GENOMIC DNA]</scope>
    <source>
        <strain evidence="1 2">MS-2</strain>
    </source>
</reference>
<evidence type="ECO:0000313" key="2">
    <source>
        <dbReference type="Proteomes" id="UP001437256"/>
    </source>
</evidence>
<proteinExistence type="predicted"/>
<name>A0ABR2Z7C4_9AGAR</name>
<comment type="caution">
    <text evidence="1">The sequence shown here is derived from an EMBL/GenBank/DDBJ whole genome shotgun (WGS) entry which is preliminary data.</text>
</comment>
<accession>A0ABR2Z7C4</accession>
<gene>
    <name evidence="1" type="ORF">AAF712_015768</name>
</gene>
<dbReference type="EMBL" id="JBBXMP010000487">
    <property type="protein sequence ID" value="KAL0057587.1"/>
    <property type="molecule type" value="Genomic_DNA"/>
</dbReference>
<keyword evidence="2" id="KW-1185">Reference proteome</keyword>
<dbReference type="Proteomes" id="UP001437256">
    <property type="component" value="Unassembled WGS sequence"/>
</dbReference>
<protein>
    <submittedName>
        <fullName evidence="1">Uncharacterized protein</fullName>
    </submittedName>
</protein>
<sequence>MNKFWLPQTTEHVHQSGLNILGLMLDGFGPALDGFDSMSDDFGPALDDFLLTLDTIAEDIYQSNINGFGPTMDGFGTALGDFGPWLDDCPPTFNVGPMMLNKNLPTLYNHTLAFNYPPPTFLNFYPLTLTGYSSMSNDCTPVMNPHPSTLNLHPPVMNMHPLASNAYAYPAYSLPTDYESRTQFPSYPSTSITYAYPPHLLSTNSSHFLNGYHAYPSTINTIIDPYAYDQ</sequence>
<organism evidence="1 2">
    <name type="scientific">Marasmius tenuissimus</name>
    <dbReference type="NCBI Taxonomy" id="585030"/>
    <lineage>
        <taxon>Eukaryota</taxon>
        <taxon>Fungi</taxon>
        <taxon>Dikarya</taxon>
        <taxon>Basidiomycota</taxon>
        <taxon>Agaricomycotina</taxon>
        <taxon>Agaricomycetes</taxon>
        <taxon>Agaricomycetidae</taxon>
        <taxon>Agaricales</taxon>
        <taxon>Marasmiineae</taxon>
        <taxon>Marasmiaceae</taxon>
        <taxon>Marasmius</taxon>
    </lineage>
</organism>
<evidence type="ECO:0000313" key="1">
    <source>
        <dbReference type="EMBL" id="KAL0057587.1"/>
    </source>
</evidence>